<keyword evidence="6 9" id="KW-1133">Transmembrane helix</keyword>
<dbReference type="STRING" id="177413.SAMN05660859_0598"/>
<keyword evidence="3 9" id="KW-0812">Transmembrane</keyword>
<proteinExistence type="inferred from homology"/>
<dbReference type="PANTHER" id="PTHR43394">
    <property type="entry name" value="ATP-DEPENDENT PERMEASE MDL1, MITOCHONDRIAL"/>
    <property type="match status" value="1"/>
</dbReference>
<dbReference type="SUPFAM" id="SSF52540">
    <property type="entry name" value="P-loop containing nucleoside triphosphate hydrolases"/>
    <property type="match status" value="1"/>
</dbReference>
<comment type="function">
    <text evidence="8">Part of an ABC transporter complex. Transmembrane domains (TMD) form a pore in the inner membrane and the ATP-binding domain (NBD) is responsible for energy generation.</text>
</comment>
<evidence type="ECO:0000259" key="11">
    <source>
        <dbReference type="PROSITE" id="PS50929"/>
    </source>
</evidence>
<evidence type="ECO:0000313" key="12">
    <source>
        <dbReference type="EMBL" id="SCW32420.1"/>
    </source>
</evidence>
<evidence type="ECO:0000256" key="2">
    <source>
        <dbReference type="ARBA" id="ARBA00005417"/>
    </source>
</evidence>
<dbReference type="SMART" id="SM00382">
    <property type="entry name" value="AAA"/>
    <property type="match status" value="1"/>
</dbReference>
<sequence>MFARIFAFFEKFVDPFHPAPIGQPPEGLIAFYWHFVRQTGWVYVAALAAAFLVAVIEVSLFRYIGQIVDLVQASRPETIFQDHGGLLLWMAFVVVVARPCANLLHDLLVRQSITAKVGPMIRWQSYRWVIRQSVGFFNNDFAGRIATRVLQAGPAVRGSVVEVIDALWYAGIYAVSAVLLFAEADWRLAMPMVGWIAFYVLALVVFVPKIRHLSKRTAESNSALTGRVVDSYTNILTVKLFAHSDREDRYVRAALARNIDDNSRQQRHISRMAFTVSVLNSLMLGGIGGLGIWLWSVGAINLGAIALSTGLSIRIVNMSGWIMWVVTGVFENVGTVQEAITTLSRPREVADAPAAPALDVRAGEIRFERVSFHYGKGGGVIDDLSLTIRPGERVGLVGPSGAGKSTLMSLLLRFYDPESGRVLIDGQDVRGVTQDSLHAQIGVVTQDTSLMHRSVRDNIAYGRPDASEEDIRMAARRAHTDGFIDTLSDPQGRVGLDAHVGERGVKLSGGQRQRIAIARVLLKDAPILILDEATSALDSEVEAAIQANLDELMTGKTVIAIAHRLSTIARMDRLVVMEHGRIVETGTHAELVAKGGLYARLWHRQSGGFIDADEVDAAAE</sequence>
<feature type="transmembrane region" description="Helical" evidence="9">
    <location>
        <begin position="272"/>
        <end position="293"/>
    </location>
</feature>
<evidence type="ECO:0000313" key="13">
    <source>
        <dbReference type="Proteomes" id="UP000198889"/>
    </source>
</evidence>
<dbReference type="GO" id="GO:0015421">
    <property type="term" value="F:ABC-type oligopeptide transporter activity"/>
    <property type="evidence" value="ECO:0007669"/>
    <property type="project" value="TreeGrafter"/>
</dbReference>
<evidence type="ECO:0000256" key="7">
    <source>
        <dbReference type="ARBA" id="ARBA00023136"/>
    </source>
</evidence>
<dbReference type="InterPro" id="IPR027417">
    <property type="entry name" value="P-loop_NTPase"/>
</dbReference>
<dbReference type="Gene3D" id="1.20.1560.10">
    <property type="entry name" value="ABC transporter type 1, transmembrane domain"/>
    <property type="match status" value="1"/>
</dbReference>
<dbReference type="InterPro" id="IPR039421">
    <property type="entry name" value="Type_1_exporter"/>
</dbReference>
<keyword evidence="5 12" id="KW-0067">ATP-binding</keyword>
<dbReference type="PROSITE" id="PS50893">
    <property type="entry name" value="ABC_TRANSPORTER_2"/>
    <property type="match status" value="1"/>
</dbReference>
<organism evidence="12 13">
    <name type="scientific">Ancylobacter rudongensis</name>
    <dbReference type="NCBI Taxonomy" id="177413"/>
    <lineage>
        <taxon>Bacteria</taxon>
        <taxon>Pseudomonadati</taxon>
        <taxon>Pseudomonadota</taxon>
        <taxon>Alphaproteobacteria</taxon>
        <taxon>Hyphomicrobiales</taxon>
        <taxon>Xanthobacteraceae</taxon>
        <taxon>Ancylobacter</taxon>
    </lineage>
</organism>
<evidence type="ECO:0000256" key="9">
    <source>
        <dbReference type="SAM" id="Phobius"/>
    </source>
</evidence>
<feature type="transmembrane region" description="Helical" evidence="9">
    <location>
        <begin position="166"/>
        <end position="182"/>
    </location>
</feature>
<keyword evidence="4" id="KW-0547">Nucleotide-binding</keyword>
<protein>
    <submittedName>
        <fullName evidence="12">ATP-binding cassette, subfamily B, multidrug efflux pump</fullName>
    </submittedName>
</protein>
<dbReference type="InterPro" id="IPR003439">
    <property type="entry name" value="ABC_transporter-like_ATP-bd"/>
</dbReference>
<dbReference type="GO" id="GO:0005524">
    <property type="term" value="F:ATP binding"/>
    <property type="evidence" value="ECO:0007669"/>
    <property type="project" value="UniProtKB-KW"/>
</dbReference>
<dbReference type="InterPro" id="IPR036640">
    <property type="entry name" value="ABC1_TM_sf"/>
</dbReference>
<dbReference type="FunFam" id="1.20.1560.10:FF:000070">
    <property type="entry name" value="Multidrug ABC transporter ATP-binding protein"/>
    <property type="match status" value="1"/>
</dbReference>
<dbReference type="InterPro" id="IPR017871">
    <property type="entry name" value="ABC_transporter-like_CS"/>
</dbReference>
<dbReference type="RefSeq" id="WP_091435985.1">
    <property type="nucleotide sequence ID" value="NZ_FMTP01000001.1"/>
</dbReference>
<comment type="similarity">
    <text evidence="2">Belongs to the ABC transporter superfamily.</text>
</comment>
<dbReference type="Pfam" id="PF00005">
    <property type="entry name" value="ABC_tran"/>
    <property type="match status" value="1"/>
</dbReference>
<keyword evidence="13" id="KW-1185">Reference proteome</keyword>
<evidence type="ECO:0000256" key="4">
    <source>
        <dbReference type="ARBA" id="ARBA00022741"/>
    </source>
</evidence>
<evidence type="ECO:0000256" key="6">
    <source>
        <dbReference type="ARBA" id="ARBA00022989"/>
    </source>
</evidence>
<gene>
    <name evidence="12" type="ORF">SAMN05660859_0598</name>
</gene>
<evidence type="ECO:0000256" key="1">
    <source>
        <dbReference type="ARBA" id="ARBA00004651"/>
    </source>
</evidence>
<accession>A0A1G4PJI8</accession>
<feature type="domain" description="ABC transporter" evidence="10">
    <location>
        <begin position="365"/>
        <end position="604"/>
    </location>
</feature>
<keyword evidence="7 9" id="KW-0472">Membrane</keyword>
<feature type="domain" description="ABC transmembrane type-1" evidence="11">
    <location>
        <begin position="44"/>
        <end position="327"/>
    </location>
</feature>
<evidence type="ECO:0000259" key="10">
    <source>
        <dbReference type="PROSITE" id="PS50893"/>
    </source>
</evidence>
<dbReference type="EMBL" id="FMTP01000001">
    <property type="protein sequence ID" value="SCW32420.1"/>
    <property type="molecule type" value="Genomic_DNA"/>
</dbReference>
<dbReference type="FunFam" id="3.40.50.300:FF:000218">
    <property type="entry name" value="Multidrug ABC transporter ATP-binding protein"/>
    <property type="match status" value="1"/>
</dbReference>
<dbReference type="InterPro" id="IPR011527">
    <property type="entry name" value="ABC1_TM_dom"/>
</dbReference>
<name>A0A1G4PJI8_9HYPH</name>
<dbReference type="GO" id="GO:0005886">
    <property type="term" value="C:plasma membrane"/>
    <property type="evidence" value="ECO:0007669"/>
    <property type="project" value="UniProtKB-SubCell"/>
</dbReference>
<evidence type="ECO:0000256" key="8">
    <source>
        <dbReference type="ARBA" id="ARBA00024725"/>
    </source>
</evidence>
<dbReference type="Proteomes" id="UP000198889">
    <property type="component" value="Unassembled WGS sequence"/>
</dbReference>
<dbReference type="PROSITE" id="PS50929">
    <property type="entry name" value="ABC_TM1F"/>
    <property type="match status" value="1"/>
</dbReference>
<dbReference type="AlphaFoldDB" id="A0A1G4PJI8"/>
<comment type="subcellular location">
    <subcellularLocation>
        <location evidence="1">Cell membrane</location>
        <topology evidence="1">Multi-pass membrane protein</topology>
    </subcellularLocation>
</comment>
<dbReference type="PROSITE" id="PS00211">
    <property type="entry name" value="ABC_TRANSPORTER_1"/>
    <property type="match status" value="1"/>
</dbReference>
<dbReference type="SUPFAM" id="SSF90123">
    <property type="entry name" value="ABC transporter transmembrane region"/>
    <property type="match status" value="1"/>
</dbReference>
<feature type="transmembrane region" description="Helical" evidence="9">
    <location>
        <begin position="41"/>
        <end position="64"/>
    </location>
</feature>
<dbReference type="Gene3D" id="3.40.50.300">
    <property type="entry name" value="P-loop containing nucleotide triphosphate hydrolases"/>
    <property type="match status" value="1"/>
</dbReference>
<reference evidence="13" key="1">
    <citation type="submission" date="2016-10" db="EMBL/GenBank/DDBJ databases">
        <authorList>
            <person name="Varghese N."/>
            <person name="Submissions S."/>
        </authorList>
    </citation>
    <scope>NUCLEOTIDE SEQUENCE [LARGE SCALE GENOMIC DNA]</scope>
    <source>
        <strain evidence="13">CGMCC 1.1761</strain>
    </source>
</reference>
<dbReference type="GO" id="GO:0016887">
    <property type="term" value="F:ATP hydrolysis activity"/>
    <property type="evidence" value="ECO:0007669"/>
    <property type="project" value="InterPro"/>
</dbReference>
<dbReference type="PANTHER" id="PTHR43394:SF1">
    <property type="entry name" value="ATP-BINDING CASSETTE SUB-FAMILY B MEMBER 10, MITOCHONDRIAL"/>
    <property type="match status" value="1"/>
</dbReference>
<evidence type="ECO:0000256" key="3">
    <source>
        <dbReference type="ARBA" id="ARBA00022692"/>
    </source>
</evidence>
<dbReference type="InterPro" id="IPR003593">
    <property type="entry name" value="AAA+_ATPase"/>
</dbReference>
<evidence type="ECO:0000256" key="5">
    <source>
        <dbReference type="ARBA" id="ARBA00022840"/>
    </source>
</evidence>
<feature type="transmembrane region" description="Helical" evidence="9">
    <location>
        <begin position="188"/>
        <end position="207"/>
    </location>
</feature>
<dbReference type="Pfam" id="PF00664">
    <property type="entry name" value="ABC_membrane"/>
    <property type="match status" value="1"/>
</dbReference>